<dbReference type="PANTHER" id="PTHR13059:SF10">
    <property type="entry name" value="HMG BOX TRANSCRIPTION FACTOR BBX"/>
    <property type="match status" value="1"/>
</dbReference>
<feature type="region of interest" description="Disordered" evidence="7">
    <location>
        <begin position="393"/>
        <end position="492"/>
    </location>
</feature>
<gene>
    <name evidence="9" type="primary">Bbx</name>
    <name evidence="9" type="ORF">Anas_02048</name>
</gene>
<evidence type="ECO:0000256" key="6">
    <source>
        <dbReference type="PROSITE-ProRule" id="PRU00267"/>
    </source>
</evidence>
<feature type="compositionally biased region" description="Polar residues" evidence="7">
    <location>
        <begin position="612"/>
        <end position="636"/>
    </location>
</feature>
<feature type="compositionally biased region" description="Low complexity" evidence="7">
    <location>
        <begin position="841"/>
        <end position="852"/>
    </location>
</feature>
<keyword evidence="5 6" id="KW-0539">Nucleus</keyword>
<dbReference type="PROSITE" id="PS50118">
    <property type="entry name" value="HMG_BOX_2"/>
    <property type="match status" value="1"/>
</dbReference>
<dbReference type="InterPro" id="IPR036910">
    <property type="entry name" value="HMG_box_dom_sf"/>
</dbReference>
<accession>A0A5N5T3R7</accession>
<feature type="compositionally biased region" description="Basic and acidic residues" evidence="7">
    <location>
        <begin position="429"/>
        <end position="442"/>
    </location>
</feature>
<feature type="compositionally biased region" description="Basic residues" evidence="7">
    <location>
        <begin position="463"/>
        <end position="473"/>
    </location>
</feature>
<dbReference type="InterPro" id="IPR009071">
    <property type="entry name" value="HMG_box_dom"/>
</dbReference>
<feature type="region of interest" description="Disordered" evidence="7">
    <location>
        <begin position="792"/>
        <end position="902"/>
    </location>
</feature>
<proteinExistence type="predicted"/>
<feature type="compositionally biased region" description="Basic and acidic residues" evidence="7">
    <location>
        <begin position="826"/>
        <end position="835"/>
    </location>
</feature>
<reference evidence="9 10" key="1">
    <citation type="journal article" date="2019" name="PLoS Biol.">
        <title>Sex chromosomes control vertical transmission of feminizing Wolbachia symbionts in an isopod.</title>
        <authorList>
            <person name="Becking T."/>
            <person name="Chebbi M.A."/>
            <person name="Giraud I."/>
            <person name="Moumen B."/>
            <person name="Laverre T."/>
            <person name="Caubet Y."/>
            <person name="Peccoud J."/>
            <person name="Gilbert C."/>
            <person name="Cordaux R."/>
        </authorList>
    </citation>
    <scope>NUCLEOTIDE SEQUENCE [LARGE SCALE GENOMIC DNA]</scope>
    <source>
        <strain evidence="9">ANa2</strain>
        <tissue evidence="9">Whole body excluding digestive tract and cuticle</tissue>
    </source>
</reference>
<feature type="compositionally biased region" description="Basic and acidic residues" evidence="7">
    <location>
        <begin position="769"/>
        <end position="780"/>
    </location>
</feature>
<keyword evidence="3 6" id="KW-0238">DNA-binding</keyword>
<feature type="DNA-binding region" description="HMG box" evidence="6">
    <location>
        <begin position="40"/>
        <end position="108"/>
    </location>
</feature>
<dbReference type="GO" id="GO:0000981">
    <property type="term" value="F:DNA-binding transcription factor activity, RNA polymerase II-specific"/>
    <property type="evidence" value="ECO:0007669"/>
    <property type="project" value="TreeGrafter"/>
</dbReference>
<dbReference type="Pfam" id="PF00505">
    <property type="entry name" value="HMG_box"/>
    <property type="match status" value="1"/>
</dbReference>
<feature type="non-terminal residue" evidence="9">
    <location>
        <position position="1"/>
    </location>
</feature>
<organism evidence="9 10">
    <name type="scientific">Armadillidium nasatum</name>
    <dbReference type="NCBI Taxonomy" id="96803"/>
    <lineage>
        <taxon>Eukaryota</taxon>
        <taxon>Metazoa</taxon>
        <taxon>Ecdysozoa</taxon>
        <taxon>Arthropoda</taxon>
        <taxon>Crustacea</taxon>
        <taxon>Multicrustacea</taxon>
        <taxon>Malacostraca</taxon>
        <taxon>Eumalacostraca</taxon>
        <taxon>Peracarida</taxon>
        <taxon>Isopoda</taxon>
        <taxon>Oniscidea</taxon>
        <taxon>Crinocheta</taxon>
        <taxon>Armadillidiidae</taxon>
        <taxon>Armadillidium</taxon>
    </lineage>
</organism>
<sequence length="936" mass="106254">IFTFFFCQYKINLKFQERWNGMESEEETEVDNAHSPPNTARRPMNAFLIFCKRHRAQVREKYPHLENRQVTKILGEWWADLPQEQKVSYIELAKEYKDAFLKANPDFKWYKFPTHPVRPPPAKPSNQKVPRPVSTTIDGSITFGKLADEAQMGSLSVLLTSCESSSSSSNTSSIESYTPVSSPLNFAKSLDCSTNLNFHIGYNPRNGKVCDVNASQFVPSWAEETQVNAATNIQSSLSISDSNCEFSSSVSFSTPNSNIPSSSTPPKPPKKRYLQKQVSSPVKQFITRKPNWIQTSSNGIPVDIHRLSLPPPPLPLLKSSSTSNWFNNSGENKLLEGFNVEGTGNTQVIDKNSLESKANSENKIIRKQYFYAMCDNIDNGCSILENDIRDQTSSESHISKNEDSYNRINTNTNNNNNINNNNNNINNNNKKDVSLESRKEQPSRTQSRSKKRMNLRVNCMKNKINKFSKKVRKKDGQSLTQAPSVTHSQSQTLKEDFLESGGHEENQKSRNVSISPFKKSEVKDEENVNDEEYLQSSVNGSQFPTTNCVLRSRSRLLNKSSKLSKNCKFEKDKLSMSKVEGDSMDKRFMPRACKGKRYEEFISKGILINSRNSQSRNNFKLPKQDNQNHSPRNTPSKIVPNHIKEEEEEEKQQQQQQHGKDSKEVLQEIQVTDLENKSKQTAEESQKVSNKTNNNSGFDLEARIEALPSLNLEEFTIRKKEKKRSLSGPQRHNFSSSQENEHSEGKLSGCEDLDDYGENESSSKRLHFSPKEEKDTLDTKNELSFKFSQNCSAAQSLKSGKEEGMVCDTLSKSNHEEPKPNTQQQEQHEEEKPQHQEYLFQHHQQNNVQPQVIESSEERNLKTASHVDESSSDVGKPQLTGSQKRKARKQTITRHDPFNSSCKDISVVEPAMLSNIRLQALAEVAVTQLALKVTPD</sequence>
<name>A0A5N5T3R7_9CRUS</name>
<feature type="domain" description="HMG box" evidence="8">
    <location>
        <begin position="40"/>
        <end position="108"/>
    </location>
</feature>
<feature type="compositionally biased region" description="Low complexity" evidence="7">
    <location>
        <begin position="251"/>
        <end position="264"/>
    </location>
</feature>
<feature type="compositionally biased region" description="Low complexity" evidence="7">
    <location>
        <begin position="408"/>
        <end position="428"/>
    </location>
</feature>
<keyword evidence="1" id="KW-0597">Phosphoprotein</keyword>
<dbReference type="GO" id="GO:0000977">
    <property type="term" value="F:RNA polymerase II transcription regulatory region sequence-specific DNA binding"/>
    <property type="evidence" value="ECO:0007669"/>
    <property type="project" value="TreeGrafter"/>
</dbReference>
<dbReference type="InterPro" id="IPR049523">
    <property type="entry name" value="BBX_HMG-box"/>
</dbReference>
<dbReference type="PANTHER" id="PTHR13059">
    <property type="entry name" value="HMG-BOX TRANSCRIPTION FACTOR BBX"/>
    <property type="match status" value="1"/>
</dbReference>
<dbReference type="AlphaFoldDB" id="A0A5N5T3R7"/>
<feature type="compositionally biased region" description="Basic residues" evidence="7">
    <location>
        <begin position="883"/>
        <end position="892"/>
    </location>
</feature>
<evidence type="ECO:0000256" key="1">
    <source>
        <dbReference type="ARBA" id="ARBA00022553"/>
    </source>
</evidence>
<feature type="region of interest" description="Disordered" evidence="7">
    <location>
        <begin position="612"/>
        <end position="780"/>
    </location>
</feature>
<evidence type="ECO:0000256" key="3">
    <source>
        <dbReference type="ARBA" id="ARBA00023125"/>
    </source>
</evidence>
<feature type="compositionally biased region" description="Polar residues" evidence="7">
    <location>
        <begin position="687"/>
        <end position="697"/>
    </location>
</feature>
<evidence type="ECO:0000313" key="9">
    <source>
        <dbReference type="EMBL" id="KAB7499590.1"/>
    </source>
</evidence>
<dbReference type="EMBL" id="SEYY01017805">
    <property type="protein sequence ID" value="KAB7499590.1"/>
    <property type="molecule type" value="Genomic_DNA"/>
</dbReference>
<comment type="caution">
    <text evidence="9">The sequence shown here is derived from an EMBL/GenBank/DDBJ whole genome shotgun (WGS) entry which is preliminary data.</text>
</comment>
<keyword evidence="2" id="KW-0805">Transcription regulation</keyword>
<feature type="compositionally biased region" description="Basic and acidic residues" evidence="7">
    <location>
        <begin position="856"/>
        <end position="869"/>
    </location>
</feature>
<feature type="compositionally biased region" description="Polar residues" evidence="7">
    <location>
        <begin position="477"/>
        <end position="492"/>
    </location>
</feature>
<evidence type="ECO:0000259" key="8">
    <source>
        <dbReference type="PROSITE" id="PS50118"/>
    </source>
</evidence>
<feature type="compositionally biased region" description="Basic and acidic residues" evidence="7">
    <location>
        <begin position="393"/>
        <end position="405"/>
    </location>
</feature>
<evidence type="ECO:0000256" key="5">
    <source>
        <dbReference type="ARBA" id="ARBA00023242"/>
    </source>
</evidence>
<dbReference type="InterPro" id="IPR052412">
    <property type="entry name" value="CC-Dev_Transcription_Reg"/>
</dbReference>
<evidence type="ECO:0000313" key="10">
    <source>
        <dbReference type="Proteomes" id="UP000326759"/>
    </source>
</evidence>
<keyword evidence="4" id="KW-0804">Transcription</keyword>
<dbReference type="SUPFAM" id="SSF47095">
    <property type="entry name" value="HMG-box"/>
    <property type="match status" value="1"/>
</dbReference>
<evidence type="ECO:0000256" key="2">
    <source>
        <dbReference type="ARBA" id="ARBA00023015"/>
    </source>
</evidence>
<feature type="region of interest" description="Disordered" evidence="7">
    <location>
        <begin position="251"/>
        <end position="272"/>
    </location>
</feature>
<dbReference type="OrthoDB" id="6382849at2759"/>
<dbReference type="SMART" id="SM00398">
    <property type="entry name" value="HMG"/>
    <property type="match status" value="1"/>
</dbReference>
<dbReference type="GO" id="GO:0005634">
    <property type="term" value="C:nucleus"/>
    <property type="evidence" value="ECO:0007669"/>
    <property type="project" value="UniProtKB-UniRule"/>
</dbReference>
<feature type="compositionally biased region" description="Polar residues" evidence="7">
    <location>
        <begin position="727"/>
        <end position="738"/>
    </location>
</feature>
<dbReference type="CDD" id="cd21989">
    <property type="entry name" value="HMG-box_HBP2"/>
    <property type="match status" value="1"/>
</dbReference>
<dbReference type="Proteomes" id="UP000326759">
    <property type="component" value="Unassembled WGS sequence"/>
</dbReference>
<keyword evidence="10" id="KW-1185">Reference proteome</keyword>
<evidence type="ECO:0000256" key="4">
    <source>
        <dbReference type="ARBA" id="ARBA00023163"/>
    </source>
</evidence>
<dbReference type="Gene3D" id="1.10.30.10">
    <property type="entry name" value="High mobility group box domain"/>
    <property type="match status" value="1"/>
</dbReference>
<protein>
    <submittedName>
        <fullName evidence="9">HMG box transcription factor BBX</fullName>
    </submittedName>
</protein>
<feature type="compositionally biased region" description="Basic and acidic residues" evidence="7">
    <location>
        <begin position="674"/>
        <end position="686"/>
    </location>
</feature>
<evidence type="ECO:0000256" key="7">
    <source>
        <dbReference type="SAM" id="MobiDB-lite"/>
    </source>
</evidence>